<keyword evidence="3" id="KW-1185">Reference proteome</keyword>
<dbReference type="RefSeq" id="WP_093035447.1">
    <property type="nucleotide sequence ID" value="NZ_FOAG01000005.1"/>
</dbReference>
<accession>A0A1H7PUQ4</accession>
<gene>
    <name evidence="2" type="ORF">SAMN05443999_10588</name>
</gene>
<evidence type="ECO:0008006" key="4">
    <source>
        <dbReference type="Google" id="ProtNLM"/>
    </source>
</evidence>
<dbReference type="AlphaFoldDB" id="A0A1H7PUQ4"/>
<proteinExistence type="predicted"/>
<dbReference type="PROSITE" id="PS51257">
    <property type="entry name" value="PROKAR_LIPOPROTEIN"/>
    <property type="match status" value="1"/>
</dbReference>
<evidence type="ECO:0000256" key="1">
    <source>
        <dbReference type="SAM" id="SignalP"/>
    </source>
</evidence>
<feature type="chain" id="PRO_5013108361" description="Argininosuccinate lyase" evidence="1">
    <location>
        <begin position="16"/>
        <end position="60"/>
    </location>
</feature>
<dbReference type="Proteomes" id="UP000199582">
    <property type="component" value="Unassembled WGS sequence"/>
</dbReference>
<sequence>MIRAGLAMFALAVLAGCGADGEPVRPTFGGTVSAGSGGVHTGVHAGARVGGVNVGVGVGL</sequence>
<dbReference type="STRING" id="1287727.SAMN05443999_10588"/>
<protein>
    <recommendedName>
        <fullName evidence="4">Argininosuccinate lyase</fullName>
    </recommendedName>
</protein>
<organism evidence="2 3">
    <name type="scientific">Roseovarius azorensis</name>
    <dbReference type="NCBI Taxonomy" id="1287727"/>
    <lineage>
        <taxon>Bacteria</taxon>
        <taxon>Pseudomonadati</taxon>
        <taxon>Pseudomonadota</taxon>
        <taxon>Alphaproteobacteria</taxon>
        <taxon>Rhodobacterales</taxon>
        <taxon>Roseobacteraceae</taxon>
        <taxon>Roseovarius</taxon>
    </lineage>
</organism>
<name>A0A1H7PUQ4_9RHOB</name>
<evidence type="ECO:0000313" key="2">
    <source>
        <dbReference type="EMBL" id="SEL39124.1"/>
    </source>
</evidence>
<evidence type="ECO:0000313" key="3">
    <source>
        <dbReference type="Proteomes" id="UP000199582"/>
    </source>
</evidence>
<reference evidence="2 3" key="1">
    <citation type="submission" date="2016-10" db="EMBL/GenBank/DDBJ databases">
        <authorList>
            <person name="de Groot N.N."/>
        </authorList>
    </citation>
    <scope>NUCLEOTIDE SEQUENCE [LARGE SCALE GENOMIC DNA]</scope>
    <source>
        <strain evidence="2 3">DSM 100674</strain>
    </source>
</reference>
<dbReference type="EMBL" id="FOAG01000005">
    <property type="protein sequence ID" value="SEL39124.1"/>
    <property type="molecule type" value="Genomic_DNA"/>
</dbReference>
<feature type="signal peptide" evidence="1">
    <location>
        <begin position="1"/>
        <end position="15"/>
    </location>
</feature>
<keyword evidence="1" id="KW-0732">Signal</keyword>